<dbReference type="PANTHER" id="PTHR22768:SF0">
    <property type="entry name" value="DNA REPLICATION COMPLEX GINS PROTEIN PSF3"/>
    <property type="match status" value="1"/>
</dbReference>
<dbReference type="Proteomes" id="UP000230750">
    <property type="component" value="Unassembled WGS sequence"/>
</dbReference>
<dbReference type="CDD" id="cd11713">
    <property type="entry name" value="GINS_A_psf3"/>
    <property type="match status" value="1"/>
</dbReference>
<dbReference type="InterPro" id="IPR036224">
    <property type="entry name" value="GINS_bundle-like_dom_sf"/>
</dbReference>
<dbReference type="GO" id="GO:0000811">
    <property type="term" value="C:GINS complex"/>
    <property type="evidence" value="ECO:0007669"/>
    <property type="project" value="UniProtKB-UniRule"/>
</dbReference>
<reference evidence="8 9" key="1">
    <citation type="journal article" date="2017" name="PLoS Biol.">
        <title>The sea cucumber genome provides insights into morphological evolution and visceral regeneration.</title>
        <authorList>
            <person name="Zhang X."/>
            <person name="Sun L."/>
            <person name="Yuan J."/>
            <person name="Sun Y."/>
            <person name="Gao Y."/>
            <person name="Zhang L."/>
            <person name="Li S."/>
            <person name="Dai H."/>
            <person name="Hamel J.F."/>
            <person name="Liu C."/>
            <person name="Yu Y."/>
            <person name="Liu S."/>
            <person name="Lin W."/>
            <person name="Guo K."/>
            <person name="Jin S."/>
            <person name="Xu P."/>
            <person name="Storey K.B."/>
            <person name="Huan P."/>
            <person name="Zhang T."/>
            <person name="Zhou Y."/>
            <person name="Zhang J."/>
            <person name="Lin C."/>
            <person name="Li X."/>
            <person name="Xing L."/>
            <person name="Huo D."/>
            <person name="Sun M."/>
            <person name="Wang L."/>
            <person name="Mercier A."/>
            <person name="Li F."/>
            <person name="Yang H."/>
            <person name="Xiang J."/>
        </authorList>
    </citation>
    <scope>NUCLEOTIDE SEQUENCE [LARGE SCALE GENOMIC DNA]</scope>
    <source>
        <strain evidence="8">Shaxun</strain>
        <tissue evidence="8">Muscle</tissue>
    </source>
</reference>
<dbReference type="OrthoDB" id="10251744at2759"/>
<evidence type="ECO:0000256" key="4">
    <source>
        <dbReference type="ARBA" id="ARBA00023242"/>
    </source>
</evidence>
<dbReference type="InterPro" id="IPR038437">
    <property type="entry name" value="GINS_Psf3_sf"/>
</dbReference>
<dbReference type="Pfam" id="PF05916">
    <property type="entry name" value="Sld5"/>
    <property type="match status" value="1"/>
</dbReference>
<comment type="function">
    <text evidence="6">The GINS complex plays an essential role in the initiation of DNA replication.</text>
</comment>
<evidence type="ECO:0000256" key="6">
    <source>
        <dbReference type="RuleBase" id="RU367161"/>
    </source>
</evidence>
<accession>A0A2G8JUL6</accession>
<comment type="caution">
    <text evidence="8">The sequence shown here is derived from an EMBL/GenBank/DDBJ whole genome shotgun (WGS) entry which is preliminary data.</text>
</comment>
<dbReference type="AlphaFoldDB" id="A0A2G8JUL6"/>
<dbReference type="GO" id="GO:1902975">
    <property type="term" value="P:mitotic DNA replication initiation"/>
    <property type="evidence" value="ECO:0007669"/>
    <property type="project" value="TreeGrafter"/>
</dbReference>
<protein>
    <recommendedName>
        <fullName evidence="6">DNA replication complex GINS protein PSF3</fullName>
    </recommendedName>
</protein>
<evidence type="ECO:0000256" key="3">
    <source>
        <dbReference type="ARBA" id="ARBA00022705"/>
    </source>
</evidence>
<dbReference type="Gene3D" id="1.20.58.2050">
    <property type="match status" value="1"/>
</dbReference>
<evidence type="ECO:0000256" key="2">
    <source>
        <dbReference type="ARBA" id="ARBA00006343"/>
    </source>
</evidence>
<gene>
    <name evidence="8" type="ORF">BSL78_23716</name>
</gene>
<dbReference type="InterPro" id="IPR010492">
    <property type="entry name" value="GINS_Psf3"/>
</dbReference>
<feature type="domain" description="GINS subunit" evidence="7">
    <location>
        <begin position="4"/>
        <end position="95"/>
    </location>
</feature>
<evidence type="ECO:0000256" key="5">
    <source>
        <dbReference type="ARBA" id="ARBA00045258"/>
    </source>
</evidence>
<sequence>MREYLSADPNIVDMHTNSPFFYAFGTKLLTFQHQESTDVGKSLLETFVGRFRRIMDGSQNASHRDITRLTENLSSIELSLFASGQKSLEGFLNWENREITKITMSNMVVSHRKRKRAVMEEEEEDN</sequence>
<keyword evidence="9" id="KW-1185">Reference proteome</keyword>
<dbReference type="InterPro" id="IPR021151">
    <property type="entry name" value="GINS_A"/>
</dbReference>
<comment type="similarity">
    <text evidence="2 6">Belongs to the GINS3/PSF3 family.</text>
</comment>
<comment type="subcellular location">
    <subcellularLocation>
        <location evidence="1 6">Nucleus</location>
    </subcellularLocation>
</comment>
<comment type="function">
    <text evidence="5">Required for correct functioning of the GINS complex, a complex that plays an essential role in the initiation of DNA replication, and progression of DNA replication forks. GINS complex is a core component of CDC45-MCM-GINS (CMG) helicase, the molecular machine that unwinds template DNA during replication, and around which the replisome is built.</text>
</comment>
<organism evidence="8 9">
    <name type="scientific">Stichopus japonicus</name>
    <name type="common">Sea cucumber</name>
    <dbReference type="NCBI Taxonomy" id="307972"/>
    <lineage>
        <taxon>Eukaryota</taxon>
        <taxon>Metazoa</taxon>
        <taxon>Echinodermata</taxon>
        <taxon>Eleutherozoa</taxon>
        <taxon>Echinozoa</taxon>
        <taxon>Holothuroidea</taxon>
        <taxon>Aspidochirotacea</taxon>
        <taxon>Aspidochirotida</taxon>
        <taxon>Stichopodidae</taxon>
        <taxon>Apostichopus</taxon>
    </lineage>
</organism>
<name>A0A2G8JUL6_STIJA</name>
<dbReference type="SUPFAM" id="SSF158573">
    <property type="entry name" value="GINS helical bundle-like"/>
    <property type="match status" value="1"/>
</dbReference>
<evidence type="ECO:0000256" key="1">
    <source>
        <dbReference type="ARBA" id="ARBA00004123"/>
    </source>
</evidence>
<dbReference type="EMBL" id="MRZV01001239">
    <property type="protein sequence ID" value="PIK39451.1"/>
    <property type="molecule type" value="Genomic_DNA"/>
</dbReference>
<evidence type="ECO:0000313" key="8">
    <source>
        <dbReference type="EMBL" id="PIK39451.1"/>
    </source>
</evidence>
<proteinExistence type="inferred from homology"/>
<dbReference type="STRING" id="307972.A0A2G8JUL6"/>
<evidence type="ECO:0000259" key="7">
    <source>
        <dbReference type="Pfam" id="PF05916"/>
    </source>
</evidence>
<dbReference type="PANTHER" id="PTHR22768">
    <property type="entry name" value="DNA REPLICATION COMPLEX GINS PROTEIN PSF3"/>
    <property type="match status" value="1"/>
</dbReference>
<keyword evidence="3 6" id="KW-0235">DNA replication</keyword>
<keyword evidence="4 6" id="KW-0539">Nucleus</keyword>
<comment type="subunit">
    <text evidence="6">Component of the GINS complex.</text>
</comment>
<evidence type="ECO:0000313" key="9">
    <source>
        <dbReference type="Proteomes" id="UP000230750"/>
    </source>
</evidence>